<reference evidence="2 3" key="1">
    <citation type="submission" date="2018-11" db="EMBL/GenBank/DDBJ databases">
        <authorList>
            <consortium name="Pathogen Informatics"/>
        </authorList>
    </citation>
    <scope>NUCLEOTIDE SEQUENCE [LARGE SCALE GENOMIC DNA]</scope>
</reference>
<evidence type="ECO:0000256" key="1">
    <source>
        <dbReference type="SAM" id="SignalP"/>
    </source>
</evidence>
<sequence length="101" mass="11151">MSGHWIAVYTACGCACLLGNADLTQHLGLGFNKKLNRINHSTFVCALFIRDKDAHCVGFTNNICAAICDPFRKGHLEEEMDDSYDVFEADVTPSINLQKNA</sequence>
<feature type="signal peptide" evidence="1">
    <location>
        <begin position="1"/>
        <end position="21"/>
    </location>
</feature>
<protein>
    <submittedName>
        <fullName evidence="2">Uncharacterized protein</fullName>
    </submittedName>
</protein>
<dbReference type="Proteomes" id="UP000274429">
    <property type="component" value="Unassembled WGS sequence"/>
</dbReference>
<proteinExistence type="predicted"/>
<name>A0A3P7EFL7_HYDTA</name>
<accession>A0A3P7EFL7</accession>
<keyword evidence="1" id="KW-0732">Signal</keyword>
<gene>
    <name evidence="2" type="ORF">TTAC_LOCUS3032</name>
</gene>
<dbReference type="AlphaFoldDB" id="A0A3P7EFL7"/>
<evidence type="ECO:0000313" key="2">
    <source>
        <dbReference type="EMBL" id="VDM21790.1"/>
    </source>
</evidence>
<organism evidence="2 3">
    <name type="scientific">Hydatigena taeniaeformis</name>
    <name type="common">Feline tapeworm</name>
    <name type="synonym">Taenia taeniaeformis</name>
    <dbReference type="NCBI Taxonomy" id="6205"/>
    <lineage>
        <taxon>Eukaryota</taxon>
        <taxon>Metazoa</taxon>
        <taxon>Spiralia</taxon>
        <taxon>Lophotrochozoa</taxon>
        <taxon>Platyhelminthes</taxon>
        <taxon>Cestoda</taxon>
        <taxon>Eucestoda</taxon>
        <taxon>Cyclophyllidea</taxon>
        <taxon>Taeniidae</taxon>
        <taxon>Hydatigera</taxon>
    </lineage>
</organism>
<dbReference type="EMBL" id="UYWX01001826">
    <property type="protein sequence ID" value="VDM21790.1"/>
    <property type="molecule type" value="Genomic_DNA"/>
</dbReference>
<keyword evidence="3" id="KW-1185">Reference proteome</keyword>
<feature type="chain" id="PRO_5018030608" evidence="1">
    <location>
        <begin position="22"/>
        <end position="101"/>
    </location>
</feature>
<evidence type="ECO:0000313" key="3">
    <source>
        <dbReference type="Proteomes" id="UP000274429"/>
    </source>
</evidence>